<dbReference type="PANTHER" id="PTHR30204">
    <property type="entry name" value="REDOX-CYCLING DRUG-SENSING TRANSCRIPTIONAL ACTIVATOR SOXR"/>
    <property type="match status" value="1"/>
</dbReference>
<dbReference type="SMART" id="SM00422">
    <property type="entry name" value="HTH_MERR"/>
    <property type="match status" value="1"/>
</dbReference>
<dbReference type="PROSITE" id="PS50937">
    <property type="entry name" value="HTH_MERR_2"/>
    <property type="match status" value="1"/>
</dbReference>
<reference evidence="3 4" key="1">
    <citation type="submission" date="2018-05" db="EMBL/GenBank/DDBJ databases">
        <title>Genomic Encyclopedia of Type Strains, Phase IV (KMG-IV): sequencing the most valuable type-strain genomes for metagenomic binning, comparative biology and taxonomic classification.</title>
        <authorList>
            <person name="Goeker M."/>
        </authorList>
    </citation>
    <scope>NUCLEOTIDE SEQUENCE [LARGE SCALE GENOMIC DNA]</scope>
    <source>
        <strain evidence="3 4">DSM 28556</strain>
    </source>
</reference>
<dbReference type="InterPro" id="IPR047057">
    <property type="entry name" value="MerR_fam"/>
</dbReference>
<evidence type="ECO:0000313" key="4">
    <source>
        <dbReference type="Proteomes" id="UP000247978"/>
    </source>
</evidence>
<dbReference type="EMBL" id="QJJQ01000001">
    <property type="protein sequence ID" value="PXW90517.1"/>
    <property type="molecule type" value="Genomic_DNA"/>
</dbReference>
<evidence type="ECO:0000259" key="2">
    <source>
        <dbReference type="PROSITE" id="PS50937"/>
    </source>
</evidence>
<protein>
    <submittedName>
        <fullName evidence="3">DNA-binding transcriptional MerR regulator</fullName>
    </submittedName>
</protein>
<dbReference type="InterPro" id="IPR009061">
    <property type="entry name" value="DNA-bd_dom_put_sf"/>
</dbReference>
<name>A0A2V3W841_9BACI</name>
<dbReference type="GO" id="GO:0003677">
    <property type="term" value="F:DNA binding"/>
    <property type="evidence" value="ECO:0007669"/>
    <property type="project" value="UniProtKB-KW"/>
</dbReference>
<sequence length="253" mass="30064">MNEKRLYSVGELAVLSGTTIRTIQYYDKINLLKAKRDESRNLRYYTQADLLTLQQILFYKKLGVSLKDIKKYLVNTKNLSEIKEILKKQSEILFQKEMEIKMNIAIIEAIVATLDTDKNYDLEPMMKIALGLNKQSILDYTNIEFDQKTSEKFEEKYPNYNDVIEFYWQWKQLILEATSYKLNNTPYQSDIGYQFGKKWDEFVKNATGNDPEMIAAFEKGLEQSHQWPEEDIFLYNFCNDFIEGTHNYYCKKR</sequence>
<dbReference type="Pfam" id="PF13411">
    <property type="entry name" value="MerR_1"/>
    <property type="match status" value="1"/>
</dbReference>
<keyword evidence="1 3" id="KW-0238">DNA-binding</keyword>
<comment type="caution">
    <text evidence="3">The sequence shown here is derived from an EMBL/GenBank/DDBJ whole genome shotgun (WGS) entry which is preliminary data.</text>
</comment>
<feature type="domain" description="HTH merR-type" evidence="2">
    <location>
        <begin position="6"/>
        <end position="75"/>
    </location>
</feature>
<organism evidence="3 4">
    <name type="scientific">Pseudogracilibacillus auburnensis</name>
    <dbReference type="NCBI Taxonomy" id="1494959"/>
    <lineage>
        <taxon>Bacteria</taxon>
        <taxon>Bacillati</taxon>
        <taxon>Bacillota</taxon>
        <taxon>Bacilli</taxon>
        <taxon>Bacillales</taxon>
        <taxon>Bacillaceae</taxon>
        <taxon>Pseudogracilibacillus</taxon>
    </lineage>
</organism>
<dbReference type="SUPFAM" id="SSF46955">
    <property type="entry name" value="Putative DNA-binding domain"/>
    <property type="match status" value="1"/>
</dbReference>
<dbReference type="Proteomes" id="UP000247978">
    <property type="component" value="Unassembled WGS sequence"/>
</dbReference>
<dbReference type="GO" id="GO:0003700">
    <property type="term" value="F:DNA-binding transcription factor activity"/>
    <property type="evidence" value="ECO:0007669"/>
    <property type="project" value="InterPro"/>
</dbReference>
<dbReference type="RefSeq" id="WP_110393766.1">
    <property type="nucleotide sequence ID" value="NZ_JBHUHB010000001.1"/>
</dbReference>
<dbReference type="CDD" id="cd01106">
    <property type="entry name" value="HTH_TipAL-Mta"/>
    <property type="match status" value="1"/>
</dbReference>
<proteinExistence type="predicted"/>
<accession>A0A2V3W841</accession>
<keyword evidence="4" id="KW-1185">Reference proteome</keyword>
<evidence type="ECO:0000256" key="1">
    <source>
        <dbReference type="ARBA" id="ARBA00023125"/>
    </source>
</evidence>
<dbReference type="InterPro" id="IPR000551">
    <property type="entry name" value="MerR-type_HTH_dom"/>
</dbReference>
<dbReference type="PANTHER" id="PTHR30204:SF96">
    <property type="entry name" value="CHROMOSOME-ANCHORING PROTEIN RACA"/>
    <property type="match status" value="1"/>
</dbReference>
<dbReference type="OrthoDB" id="1894615at2"/>
<gene>
    <name evidence="3" type="ORF">DFR56_101429</name>
</gene>
<dbReference type="AlphaFoldDB" id="A0A2V3W841"/>
<dbReference type="Gene3D" id="1.10.1660.10">
    <property type="match status" value="1"/>
</dbReference>
<evidence type="ECO:0000313" key="3">
    <source>
        <dbReference type="EMBL" id="PXW90517.1"/>
    </source>
</evidence>